<dbReference type="AlphaFoldDB" id="A0A1C2DLT5"/>
<accession>A0A1C2DLT5</accession>
<dbReference type="Pfam" id="PF13730">
    <property type="entry name" value="HTH_36"/>
    <property type="match status" value="1"/>
</dbReference>
<dbReference type="Proteomes" id="UP000095143">
    <property type="component" value="Unassembled WGS sequence"/>
</dbReference>
<name>A0A1C2DLT5_9PSED</name>
<dbReference type="Gene3D" id="1.10.10.10">
    <property type="entry name" value="Winged helix-like DNA-binding domain superfamily/Winged helix DNA-binding domain"/>
    <property type="match status" value="1"/>
</dbReference>
<proteinExistence type="predicted"/>
<dbReference type="InterPro" id="IPR036388">
    <property type="entry name" value="WH-like_DNA-bd_sf"/>
</dbReference>
<evidence type="ECO:0000313" key="2">
    <source>
        <dbReference type="Proteomes" id="UP000095143"/>
    </source>
</evidence>
<sequence>MSSLEISLNSIDRQDPEDRLKSNTHWFHVFQAMVEHELSKLGPDAFAVYCVIKSHCDLRTGLSIPSVQTIAKKAGISERQVMRKIKLLEDQGYISKSRARKYNQYQLTEKIMISDSQGRHRGHAQWKYRPGEIKDAVQELKRMLISKETEGHHIHIEHLQIIERQTNIGFQINQADLDHLAESNPDLFNKLLSIRSAIHERNRNDE</sequence>
<gene>
    <name evidence="1" type="ORF">BBI10_18565</name>
</gene>
<evidence type="ECO:0000313" key="1">
    <source>
        <dbReference type="EMBL" id="OCX15731.1"/>
    </source>
</evidence>
<reference evidence="1 2" key="1">
    <citation type="submission" date="2016-08" db="EMBL/GenBank/DDBJ databases">
        <title>Whole genome sequence of Pseudomonas graminis strain UASWS1507, a potential biological control agent for agriculture.</title>
        <authorList>
            <person name="Crovadore J."/>
            <person name="Calmin G."/>
            <person name="Chablais R."/>
            <person name="Cochard B."/>
            <person name="Lefort F."/>
        </authorList>
    </citation>
    <scope>NUCLEOTIDE SEQUENCE [LARGE SCALE GENOMIC DNA]</scope>
    <source>
        <strain evidence="1 2">UASWS1507</strain>
    </source>
</reference>
<dbReference type="InterPro" id="IPR036390">
    <property type="entry name" value="WH_DNA-bd_sf"/>
</dbReference>
<dbReference type="RefSeq" id="WP_065990961.1">
    <property type="nucleotide sequence ID" value="NZ_MDEN01000066.1"/>
</dbReference>
<protein>
    <recommendedName>
        <fullName evidence="3">Helix-turn-helix domain-containing protein</fullName>
    </recommendedName>
</protein>
<organism evidence="1 2">
    <name type="scientific">Pseudomonas graminis</name>
    <dbReference type="NCBI Taxonomy" id="158627"/>
    <lineage>
        <taxon>Bacteria</taxon>
        <taxon>Pseudomonadati</taxon>
        <taxon>Pseudomonadota</taxon>
        <taxon>Gammaproteobacteria</taxon>
        <taxon>Pseudomonadales</taxon>
        <taxon>Pseudomonadaceae</taxon>
        <taxon>Pseudomonas</taxon>
    </lineage>
</organism>
<comment type="caution">
    <text evidence="1">The sequence shown here is derived from an EMBL/GenBank/DDBJ whole genome shotgun (WGS) entry which is preliminary data.</text>
</comment>
<dbReference type="SUPFAM" id="SSF46785">
    <property type="entry name" value="Winged helix' DNA-binding domain"/>
    <property type="match status" value="1"/>
</dbReference>
<evidence type="ECO:0008006" key="3">
    <source>
        <dbReference type="Google" id="ProtNLM"/>
    </source>
</evidence>
<dbReference type="OrthoDB" id="6854323at2"/>
<dbReference type="EMBL" id="MDEN01000066">
    <property type="protein sequence ID" value="OCX15731.1"/>
    <property type="molecule type" value="Genomic_DNA"/>
</dbReference>